<gene>
    <name evidence="1" type="ORF">HOV93_35890</name>
</gene>
<dbReference type="EMBL" id="JABRWO010000010">
    <property type="protein sequence ID" value="MBA2116400.1"/>
    <property type="molecule type" value="Genomic_DNA"/>
</dbReference>
<evidence type="ECO:0000313" key="2">
    <source>
        <dbReference type="Proteomes" id="UP000551616"/>
    </source>
</evidence>
<proteinExistence type="predicted"/>
<comment type="caution">
    <text evidence="1">The sequence shown here is derived from an EMBL/GenBank/DDBJ whole genome shotgun (WGS) entry which is preliminary data.</text>
</comment>
<dbReference type="Proteomes" id="UP000551616">
    <property type="component" value="Unassembled WGS sequence"/>
</dbReference>
<keyword evidence="2" id="KW-1185">Reference proteome</keyword>
<accession>A0A7V8V7L9</accession>
<sequence>MSPNSGYLFPKPEMEFAVPHVAGRPTKIDTMSDVTTIARQA</sequence>
<dbReference type="AlphaFoldDB" id="A0A7V8V7L9"/>
<reference evidence="1 2" key="1">
    <citation type="submission" date="2020-05" db="EMBL/GenBank/DDBJ databases">
        <title>Bremerella alba sp. nov., a novel planctomycete isolated from the surface of the macroalga Fucus spiralis.</title>
        <authorList>
            <person name="Godinho O."/>
            <person name="Botelho R."/>
            <person name="Albuquerque L."/>
            <person name="Wiegand S."/>
            <person name="Da Costa M.S."/>
            <person name="Lobo-Da-Cunha A."/>
            <person name="Jogler C."/>
            <person name="Lage O.M."/>
        </authorList>
    </citation>
    <scope>NUCLEOTIDE SEQUENCE [LARGE SCALE GENOMIC DNA]</scope>
    <source>
        <strain evidence="1 2">FF15</strain>
    </source>
</reference>
<dbReference type="RefSeq" id="WP_261358620.1">
    <property type="nucleotide sequence ID" value="NZ_JABRWO010000010.1"/>
</dbReference>
<name>A0A7V8V7L9_9BACT</name>
<evidence type="ECO:0000313" key="1">
    <source>
        <dbReference type="EMBL" id="MBA2116400.1"/>
    </source>
</evidence>
<organism evidence="1 2">
    <name type="scientific">Bremerella alba</name>
    <dbReference type="NCBI Taxonomy" id="980252"/>
    <lineage>
        <taxon>Bacteria</taxon>
        <taxon>Pseudomonadati</taxon>
        <taxon>Planctomycetota</taxon>
        <taxon>Planctomycetia</taxon>
        <taxon>Pirellulales</taxon>
        <taxon>Pirellulaceae</taxon>
        <taxon>Bremerella</taxon>
    </lineage>
</organism>
<protein>
    <submittedName>
        <fullName evidence="1">Uncharacterized protein</fullName>
    </submittedName>
</protein>